<name>A0A445L228_GLYSO</name>
<accession>A0A445L228</accession>
<dbReference type="EMBL" id="QZWG01000004">
    <property type="protein sequence ID" value="RZC17203.1"/>
    <property type="molecule type" value="Genomic_DNA"/>
</dbReference>
<dbReference type="EMBL" id="QZWG01000004">
    <property type="protein sequence ID" value="RZC17200.1"/>
    <property type="molecule type" value="Genomic_DNA"/>
</dbReference>
<keyword evidence="2" id="KW-1185">Reference proteome</keyword>
<evidence type="ECO:0000313" key="1">
    <source>
        <dbReference type="EMBL" id="RZC17199.1"/>
    </source>
</evidence>
<protein>
    <submittedName>
        <fullName evidence="1">Uncharacterized protein</fullName>
    </submittedName>
</protein>
<reference evidence="1 2" key="1">
    <citation type="submission" date="2018-09" db="EMBL/GenBank/DDBJ databases">
        <title>A high-quality reference genome of wild soybean provides a powerful tool to mine soybean genomes.</title>
        <authorList>
            <person name="Xie M."/>
            <person name="Chung C.Y.L."/>
            <person name="Li M.-W."/>
            <person name="Wong F.-L."/>
            <person name="Chan T.-F."/>
            <person name="Lam H.-M."/>
        </authorList>
    </citation>
    <scope>NUCLEOTIDE SEQUENCE [LARGE SCALE GENOMIC DNA]</scope>
    <source>
        <strain evidence="2">cv. W05</strain>
        <tissue evidence="1">Hypocotyl of etiolated seedlings</tissue>
    </source>
</reference>
<proteinExistence type="predicted"/>
<dbReference type="Proteomes" id="UP000289340">
    <property type="component" value="Chromosome 4"/>
</dbReference>
<evidence type="ECO:0000313" key="2">
    <source>
        <dbReference type="Proteomes" id="UP000289340"/>
    </source>
</evidence>
<gene>
    <name evidence="1" type="ORF">D0Y65_010159</name>
</gene>
<dbReference type="AlphaFoldDB" id="A0A445L228"/>
<sequence length="153" mass="17417">METDEMIESENDKIPEVINLSLKLRTPLPRGSSLCEGMREGCCTQPYPRICKEAVSGFEPMTNKSPRHNFTAAPGLALINLSLYHVNIDSESECNFRLMLICFEGNWQSLFLTCCFKLEESCMSELLKKLDAELKYEVTGCRTKWFLIPASLH</sequence>
<comment type="caution">
    <text evidence="1">The sequence shown here is derived from an EMBL/GenBank/DDBJ whole genome shotgun (WGS) entry which is preliminary data.</text>
</comment>
<dbReference type="EMBL" id="QZWG01000004">
    <property type="protein sequence ID" value="RZC17199.1"/>
    <property type="molecule type" value="Genomic_DNA"/>
</dbReference>
<dbReference type="EMBL" id="QZWG01000004">
    <property type="protein sequence ID" value="RZC17202.1"/>
    <property type="molecule type" value="Genomic_DNA"/>
</dbReference>
<organism evidence="1 2">
    <name type="scientific">Glycine soja</name>
    <name type="common">Wild soybean</name>
    <dbReference type="NCBI Taxonomy" id="3848"/>
    <lineage>
        <taxon>Eukaryota</taxon>
        <taxon>Viridiplantae</taxon>
        <taxon>Streptophyta</taxon>
        <taxon>Embryophyta</taxon>
        <taxon>Tracheophyta</taxon>
        <taxon>Spermatophyta</taxon>
        <taxon>Magnoliopsida</taxon>
        <taxon>eudicotyledons</taxon>
        <taxon>Gunneridae</taxon>
        <taxon>Pentapetalae</taxon>
        <taxon>rosids</taxon>
        <taxon>fabids</taxon>
        <taxon>Fabales</taxon>
        <taxon>Fabaceae</taxon>
        <taxon>Papilionoideae</taxon>
        <taxon>50 kb inversion clade</taxon>
        <taxon>NPAAA clade</taxon>
        <taxon>indigoferoid/millettioid clade</taxon>
        <taxon>Phaseoleae</taxon>
        <taxon>Glycine</taxon>
        <taxon>Glycine subgen. Soja</taxon>
    </lineage>
</organism>
<dbReference type="EMBL" id="QZWG01000004">
    <property type="protein sequence ID" value="RZC17201.1"/>
    <property type="molecule type" value="Genomic_DNA"/>
</dbReference>